<comment type="similarity">
    <text evidence="1 2">Belongs to the calycin superfamily. Lipocalin family.</text>
</comment>
<feature type="domain" description="Lipocalin/cytosolic fatty-acid binding" evidence="3">
    <location>
        <begin position="48"/>
        <end position="188"/>
    </location>
</feature>
<keyword evidence="2" id="KW-0998">Cell outer membrane</keyword>
<organism evidence="4 5">
    <name type="scientific">Comamonas endophytica</name>
    <dbReference type="NCBI Taxonomy" id="2949090"/>
    <lineage>
        <taxon>Bacteria</taxon>
        <taxon>Pseudomonadati</taxon>
        <taxon>Pseudomonadota</taxon>
        <taxon>Betaproteobacteria</taxon>
        <taxon>Burkholderiales</taxon>
        <taxon>Comamonadaceae</taxon>
        <taxon>Comamonas</taxon>
    </lineage>
</organism>
<dbReference type="Pfam" id="PF08212">
    <property type="entry name" value="Lipocalin_2"/>
    <property type="match status" value="1"/>
</dbReference>
<dbReference type="InterPro" id="IPR022271">
    <property type="entry name" value="Lipocalin_ApoD"/>
</dbReference>
<name>A0ABY6G8Z4_9BURK</name>
<evidence type="ECO:0000313" key="5">
    <source>
        <dbReference type="Proteomes" id="UP001162800"/>
    </source>
</evidence>
<keyword evidence="2" id="KW-0449">Lipoprotein</keyword>
<evidence type="ECO:0000256" key="1">
    <source>
        <dbReference type="ARBA" id="ARBA00006889"/>
    </source>
</evidence>
<evidence type="ECO:0000259" key="3">
    <source>
        <dbReference type="Pfam" id="PF08212"/>
    </source>
</evidence>
<keyword evidence="2" id="KW-0472">Membrane</keyword>
<evidence type="ECO:0000313" key="4">
    <source>
        <dbReference type="EMBL" id="UYG51225.1"/>
    </source>
</evidence>
<gene>
    <name evidence="4" type="ORF">M9799_14300</name>
</gene>
<keyword evidence="5" id="KW-1185">Reference proteome</keyword>
<evidence type="ECO:0000256" key="2">
    <source>
        <dbReference type="PIRNR" id="PIRNR036893"/>
    </source>
</evidence>
<dbReference type="Gene3D" id="2.40.128.20">
    <property type="match status" value="1"/>
</dbReference>
<reference evidence="4" key="1">
    <citation type="submission" date="2022-09" db="EMBL/GenBank/DDBJ databases">
        <title>The complete genome of Acidovorax sp. 5MLIR.</title>
        <authorList>
            <person name="Liu L."/>
            <person name="Yue J."/>
            <person name="Yang F."/>
            <person name="Yuan J."/>
            <person name="Li L."/>
        </authorList>
    </citation>
    <scope>NUCLEOTIDE SEQUENCE</scope>
    <source>
        <strain evidence="4">5MLIR</strain>
    </source>
</reference>
<accession>A0ABY6G8Z4</accession>
<comment type="function">
    <text evidence="2">Involved in the storage or transport of lipids necessary for membrane maintenance under stressful conditions. Displays a binding preference for lysophospholipids.</text>
</comment>
<proteinExistence type="inferred from homology"/>
<comment type="subunit">
    <text evidence="2">Homodimer.</text>
</comment>
<protein>
    <recommendedName>
        <fullName evidence="2">Outer membrane lipoprotein Blc</fullName>
    </recommendedName>
</protein>
<dbReference type="RefSeq" id="WP_231044553.1">
    <property type="nucleotide sequence ID" value="NZ_CP106881.1"/>
</dbReference>
<dbReference type="InterPro" id="IPR012674">
    <property type="entry name" value="Calycin"/>
</dbReference>
<comment type="subcellular location">
    <subcellularLocation>
        <location evidence="2">Cell outer membrane</location>
    </subcellularLocation>
</comment>
<dbReference type="Proteomes" id="UP001162800">
    <property type="component" value="Chromosome"/>
</dbReference>
<dbReference type="PRINTS" id="PR01171">
    <property type="entry name" value="BCTLIPOCALIN"/>
</dbReference>
<dbReference type="SUPFAM" id="SSF50814">
    <property type="entry name" value="Lipocalins"/>
    <property type="match status" value="1"/>
</dbReference>
<sequence length="196" mass="21241">MSAAAFASSPSKPRTWLMALLLCSLLLACGLTARTHSATHNVAVVQNFDISRYAGPWYVLARIDHPSEAGLVQTGVYYRSNQDGSLSMVQRGLDPTSGQWVKRESLALPAGSPHEGAWKLSSQRGVASDYNVVALDDSYHWAVVKGASAARSWVLSRTPTLPADVRSELLQRARTAGINTEQLLWVPQERAVAALL</sequence>
<dbReference type="InterPro" id="IPR022272">
    <property type="entry name" value="Lipocalin_CS"/>
</dbReference>
<dbReference type="PANTHER" id="PTHR10612:SF34">
    <property type="entry name" value="APOLIPOPROTEIN D"/>
    <property type="match status" value="1"/>
</dbReference>
<dbReference type="PROSITE" id="PS00213">
    <property type="entry name" value="LIPOCALIN"/>
    <property type="match status" value="1"/>
</dbReference>
<dbReference type="PIRSF" id="PIRSF036893">
    <property type="entry name" value="Lipocalin_ApoD"/>
    <property type="match status" value="1"/>
</dbReference>
<dbReference type="CDD" id="cd19438">
    <property type="entry name" value="lipocalin_Blc-like"/>
    <property type="match status" value="1"/>
</dbReference>
<dbReference type="InterPro" id="IPR000566">
    <property type="entry name" value="Lipocln_cytosolic_FA-bd_dom"/>
</dbReference>
<dbReference type="InterPro" id="IPR047202">
    <property type="entry name" value="Lipocalin_Blc-like_dom"/>
</dbReference>
<dbReference type="EMBL" id="CP106881">
    <property type="protein sequence ID" value="UYG51225.1"/>
    <property type="molecule type" value="Genomic_DNA"/>
</dbReference>
<keyword evidence="2" id="KW-0446">Lipid-binding</keyword>
<dbReference type="InterPro" id="IPR002446">
    <property type="entry name" value="Lipocalin_bac"/>
</dbReference>
<dbReference type="PANTHER" id="PTHR10612">
    <property type="entry name" value="APOLIPOPROTEIN D"/>
    <property type="match status" value="1"/>
</dbReference>